<reference evidence="3" key="2">
    <citation type="submission" date="2017-02" db="EMBL/GenBank/DDBJ databases">
        <title>Sunflower complete genome.</title>
        <authorList>
            <person name="Langlade N."/>
            <person name="Munos S."/>
        </authorList>
    </citation>
    <scope>NUCLEOTIDE SEQUENCE [LARGE SCALE GENOMIC DNA]</scope>
    <source>
        <tissue evidence="3">Leaves</tissue>
    </source>
</reference>
<gene>
    <name evidence="3" type="ORF">HannXRQ_Chr01g0018881</name>
    <name evidence="2" type="ORF">HanXRQr2_Chr01g0028751</name>
</gene>
<dbReference type="InterPro" id="IPR036047">
    <property type="entry name" value="F-box-like_dom_sf"/>
</dbReference>
<dbReference type="Gramene" id="mRNA:HanXRQr2_Chr01g0028751">
    <property type="protein sequence ID" value="mRNA:HanXRQr2_Chr01g0028751"/>
    <property type="gene ID" value="HanXRQr2_Chr01g0028751"/>
</dbReference>
<evidence type="ECO:0000259" key="1">
    <source>
        <dbReference type="PROSITE" id="PS50181"/>
    </source>
</evidence>
<organism evidence="3 4">
    <name type="scientific">Helianthus annuus</name>
    <name type="common">Common sunflower</name>
    <dbReference type="NCBI Taxonomy" id="4232"/>
    <lineage>
        <taxon>Eukaryota</taxon>
        <taxon>Viridiplantae</taxon>
        <taxon>Streptophyta</taxon>
        <taxon>Embryophyta</taxon>
        <taxon>Tracheophyta</taxon>
        <taxon>Spermatophyta</taxon>
        <taxon>Magnoliopsida</taxon>
        <taxon>eudicotyledons</taxon>
        <taxon>Gunneridae</taxon>
        <taxon>Pentapetalae</taxon>
        <taxon>asterids</taxon>
        <taxon>campanulids</taxon>
        <taxon>Asterales</taxon>
        <taxon>Asteraceae</taxon>
        <taxon>Asteroideae</taxon>
        <taxon>Heliantheae alliance</taxon>
        <taxon>Heliantheae</taxon>
        <taxon>Helianthus</taxon>
    </lineage>
</organism>
<dbReference type="Proteomes" id="UP000215914">
    <property type="component" value="Chromosome 1"/>
</dbReference>
<evidence type="ECO:0000313" key="3">
    <source>
        <dbReference type="EMBL" id="OTG37444.1"/>
    </source>
</evidence>
<feature type="domain" description="F-box" evidence="1">
    <location>
        <begin position="18"/>
        <end position="71"/>
    </location>
</feature>
<reference evidence="2 4" key="1">
    <citation type="journal article" date="2017" name="Nature">
        <title>The sunflower genome provides insights into oil metabolism, flowering and Asterid evolution.</title>
        <authorList>
            <person name="Badouin H."/>
            <person name="Gouzy J."/>
            <person name="Grassa C.J."/>
            <person name="Murat F."/>
            <person name="Staton S.E."/>
            <person name="Cottret L."/>
            <person name="Lelandais-Briere C."/>
            <person name="Owens G.L."/>
            <person name="Carrere S."/>
            <person name="Mayjonade B."/>
            <person name="Legrand L."/>
            <person name="Gill N."/>
            <person name="Kane N.C."/>
            <person name="Bowers J.E."/>
            <person name="Hubner S."/>
            <person name="Bellec A."/>
            <person name="Berard A."/>
            <person name="Berges H."/>
            <person name="Blanchet N."/>
            <person name="Boniface M.C."/>
            <person name="Brunel D."/>
            <person name="Catrice O."/>
            <person name="Chaidir N."/>
            <person name="Claudel C."/>
            <person name="Donnadieu C."/>
            <person name="Faraut T."/>
            <person name="Fievet G."/>
            <person name="Helmstetter N."/>
            <person name="King M."/>
            <person name="Knapp S.J."/>
            <person name="Lai Z."/>
            <person name="Le Paslier M.C."/>
            <person name="Lippi Y."/>
            <person name="Lorenzon L."/>
            <person name="Mandel J.R."/>
            <person name="Marage G."/>
            <person name="Marchand G."/>
            <person name="Marquand E."/>
            <person name="Bret-Mestries E."/>
            <person name="Morien E."/>
            <person name="Nambeesan S."/>
            <person name="Nguyen T."/>
            <person name="Pegot-Espagnet P."/>
            <person name="Pouilly N."/>
            <person name="Raftis F."/>
            <person name="Sallet E."/>
            <person name="Schiex T."/>
            <person name="Thomas J."/>
            <person name="Vandecasteele C."/>
            <person name="Vares D."/>
            <person name="Vear F."/>
            <person name="Vautrin S."/>
            <person name="Crespi M."/>
            <person name="Mangin B."/>
            <person name="Burke J.M."/>
            <person name="Salse J."/>
            <person name="Munos S."/>
            <person name="Vincourt P."/>
            <person name="Rieseberg L.H."/>
            <person name="Langlade N.B."/>
        </authorList>
    </citation>
    <scope>NUCLEOTIDE SEQUENCE [LARGE SCALE GENOMIC DNA]</scope>
    <source>
        <strain evidence="4">cv. SF193</strain>
        <tissue evidence="2">Leaves</tissue>
    </source>
</reference>
<dbReference type="SUPFAM" id="SSF81383">
    <property type="entry name" value="F-box domain"/>
    <property type="match status" value="1"/>
</dbReference>
<protein>
    <submittedName>
        <fullName evidence="2">F-box domain, FBD domain, F-box-like domain superfamily protein</fullName>
    </submittedName>
    <submittedName>
        <fullName evidence="3">Putative F-box domain, FBD domain, Leucine-rich repeat domain, L domain-like protein</fullName>
    </submittedName>
</protein>
<reference evidence="2" key="3">
    <citation type="submission" date="2020-06" db="EMBL/GenBank/DDBJ databases">
        <title>Helianthus annuus Genome sequencing and assembly Release 2.</title>
        <authorList>
            <person name="Gouzy J."/>
            <person name="Langlade N."/>
            <person name="Munos S."/>
        </authorList>
    </citation>
    <scope>NUCLEOTIDE SEQUENCE</scope>
    <source>
        <tissue evidence="2">Leaves</tissue>
    </source>
</reference>
<dbReference type="Pfam" id="PF00646">
    <property type="entry name" value="F-box"/>
    <property type="match status" value="1"/>
</dbReference>
<dbReference type="SMART" id="SM00579">
    <property type="entry name" value="FBD"/>
    <property type="match status" value="1"/>
</dbReference>
<dbReference type="InterPro" id="IPR055357">
    <property type="entry name" value="LRR_At1g61320_AtMIF1"/>
</dbReference>
<keyword evidence="4" id="KW-1185">Reference proteome</keyword>
<dbReference type="SMART" id="SM00256">
    <property type="entry name" value="FBOX"/>
    <property type="match status" value="1"/>
</dbReference>
<dbReference type="PANTHER" id="PTHR31639">
    <property type="entry name" value="F-BOX PROTEIN-LIKE"/>
    <property type="match status" value="1"/>
</dbReference>
<dbReference type="PROSITE" id="PS50181">
    <property type="entry name" value="FBOX"/>
    <property type="match status" value="1"/>
</dbReference>
<dbReference type="PANTHER" id="PTHR31639:SF333">
    <property type="entry name" value="F-BOX DOMAIN, FBD DOMAIN, LEUCINE-RICH REPEAT DOMAIN, L DOMAIN-LIKE PROTEIN-RELATED"/>
    <property type="match status" value="1"/>
</dbReference>
<dbReference type="EMBL" id="MNCJ02000316">
    <property type="protein sequence ID" value="KAF5822626.1"/>
    <property type="molecule type" value="Genomic_DNA"/>
</dbReference>
<dbReference type="SUPFAM" id="SSF52047">
    <property type="entry name" value="RNI-like"/>
    <property type="match status" value="1"/>
</dbReference>
<proteinExistence type="predicted"/>
<dbReference type="OMA" id="RIEMCLI"/>
<dbReference type="InterPro" id="IPR006566">
    <property type="entry name" value="FBD"/>
</dbReference>
<evidence type="ECO:0000313" key="2">
    <source>
        <dbReference type="EMBL" id="KAF5822626.1"/>
    </source>
</evidence>
<dbReference type="InterPro" id="IPR001810">
    <property type="entry name" value="F-box_dom"/>
</dbReference>
<dbReference type="InterPro" id="IPR032675">
    <property type="entry name" value="LRR_dom_sf"/>
</dbReference>
<dbReference type="EMBL" id="CM007890">
    <property type="protein sequence ID" value="OTG37444.1"/>
    <property type="molecule type" value="Genomic_DNA"/>
</dbReference>
<dbReference type="InParanoid" id="A0A251VPQ3"/>
<dbReference type="AlphaFoldDB" id="A0A251VPQ3"/>
<dbReference type="Gene3D" id="3.80.10.10">
    <property type="entry name" value="Ribonuclease Inhibitor"/>
    <property type="match status" value="1"/>
</dbReference>
<accession>A0A251VPQ3</accession>
<sequence length="438" mass="50862">MMDFTTNNERRQVSVEEENGMGKLPEHVMDSILERLPLQDIIRTSILSKKWRYKWTTMKAVVFDEQISNKLAENGAFGRHGFTRVINQVLLLHKGSSISKFYLYIPNMFLDSFQEVDQWIFFLSTKGVEDLTIANSIQLYQLPSCLFSCLELRKLELGKCIFKPPLQFEGFPYLESLTLNNIDFTTTDVVINLPHLTKLILRYCTNVYNLKIKATKLLNLVVIGCPDVMFLELLHSQRVGFLCARLQKPVKDFVRLERMNLALMFTKMPYLVRLFIDAHFLKDFIAEKRKWFPHTVNFLKCLRLYSFSPGDLDHLYGGLCLLRNSPNLEELHVIHIKTESELMHHGVEATSNHLESPNCLDQTLNRLRTVQLSHLQGSKPELLFIKLLLAHSPSLEKFTIQSDGTWDANKRFNITKDVMRFPRASSKAELIYLDPKML</sequence>
<dbReference type="Pfam" id="PF23622">
    <property type="entry name" value="LRR_At1g61320_AtMIF1"/>
    <property type="match status" value="1"/>
</dbReference>
<evidence type="ECO:0000313" key="4">
    <source>
        <dbReference type="Proteomes" id="UP000215914"/>
    </source>
</evidence>
<name>A0A251VPQ3_HELAN</name>